<sequence length="65" mass="7715">MVTNEEYSKEQIEEYADGLLKDHKTETKAGKPFSFSISLGKKKYQVFYEKKDEDVWKLQDFKETS</sequence>
<dbReference type="Proteomes" id="UP001501411">
    <property type="component" value="Unassembled WGS sequence"/>
</dbReference>
<dbReference type="RefSeq" id="WP_345232152.1">
    <property type="nucleotide sequence ID" value="NZ_BAABIQ010000037.1"/>
</dbReference>
<reference evidence="2" key="1">
    <citation type="journal article" date="2019" name="Int. J. Syst. Evol. Microbiol.">
        <title>The Global Catalogue of Microorganisms (GCM) 10K type strain sequencing project: providing services to taxonomists for standard genome sequencing and annotation.</title>
        <authorList>
            <consortium name="The Broad Institute Genomics Platform"/>
            <consortium name="The Broad Institute Genome Sequencing Center for Infectious Disease"/>
            <person name="Wu L."/>
            <person name="Ma J."/>
        </authorList>
    </citation>
    <scope>NUCLEOTIDE SEQUENCE [LARGE SCALE GENOMIC DNA]</scope>
    <source>
        <strain evidence="2">JCM 18200</strain>
    </source>
</reference>
<evidence type="ECO:0000313" key="2">
    <source>
        <dbReference type="Proteomes" id="UP001501411"/>
    </source>
</evidence>
<proteinExistence type="predicted"/>
<accession>A0ABP9BKK2</accession>
<evidence type="ECO:0008006" key="3">
    <source>
        <dbReference type="Google" id="ProtNLM"/>
    </source>
</evidence>
<comment type="caution">
    <text evidence="1">The sequence shown here is derived from an EMBL/GenBank/DDBJ whole genome shotgun (WGS) entry which is preliminary data.</text>
</comment>
<protein>
    <recommendedName>
        <fullName evidence="3">Lipoprotein</fullName>
    </recommendedName>
</protein>
<keyword evidence="2" id="KW-1185">Reference proteome</keyword>
<name>A0ABP9BKK2_9SPHI</name>
<evidence type="ECO:0000313" key="1">
    <source>
        <dbReference type="EMBL" id="GAA4795780.1"/>
    </source>
</evidence>
<organism evidence="1 2">
    <name type="scientific">Olivibacter ginsenosidimutans</name>
    <dbReference type="NCBI Taxonomy" id="1176537"/>
    <lineage>
        <taxon>Bacteria</taxon>
        <taxon>Pseudomonadati</taxon>
        <taxon>Bacteroidota</taxon>
        <taxon>Sphingobacteriia</taxon>
        <taxon>Sphingobacteriales</taxon>
        <taxon>Sphingobacteriaceae</taxon>
        <taxon>Olivibacter</taxon>
    </lineage>
</organism>
<dbReference type="EMBL" id="BAABIQ010000037">
    <property type="protein sequence ID" value="GAA4795780.1"/>
    <property type="molecule type" value="Genomic_DNA"/>
</dbReference>
<gene>
    <name evidence="1" type="ORF">GCM10023231_25250</name>
</gene>